<feature type="transmembrane region" description="Helical" evidence="2">
    <location>
        <begin position="89"/>
        <end position="108"/>
    </location>
</feature>
<feature type="compositionally biased region" description="Basic residues" evidence="1">
    <location>
        <begin position="309"/>
        <end position="321"/>
    </location>
</feature>
<comment type="caution">
    <text evidence="3">The sequence shown here is derived from an EMBL/GenBank/DDBJ whole genome shotgun (WGS) entry which is preliminary data.</text>
</comment>
<keyword evidence="5" id="KW-1185">Reference proteome</keyword>
<evidence type="ECO:0000313" key="3">
    <source>
        <dbReference type="EMBL" id="CAI3982160.1"/>
    </source>
</evidence>
<name>A0A9P1FPP2_9DINO</name>
<keyword evidence="2" id="KW-0472">Membrane</keyword>
<evidence type="ECO:0000313" key="4">
    <source>
        <dbReference type="EMBL" id="CAL4769472.1"/>
    </source>
</evidence>
<proteinExistence type="predicted"/>
<evidence type="ECO:0000256" key="2">
    <source>
        <dbReference type="SAM" id="Phobius"/>
    </source>
</evidence>
<organism evidence="3">
    <name type="scientific">Cladocopium goreaui</name>
    <dbReference type="NCBI Taxonomy" id="2562237"/>
    <lineage>
        <taxon>Eukaryota</taxon>
        <taxon>Sar</taxon>
        <taxon>Alveolata</taxon>
        <taxon>Dinophyceae</taxon>
        <taxon>Suessiales</taxon>
        <taxon>Symbiodiniaceae</taxon>
        <taxon>Cladocopium</taxon>
    </lineage>
</organism>
<dbReference type="EMBL" id="CAMXCT020000688">
    <property type="protein sequence ID" value="CAL1135535.1"/>
    <property type="molecule type" value="Genomic_DNA"/>
</dbReference>
<keyword evidence="2" id="KW-1133">Transmembrane helix</keyword>
<feature type="region of interest" description="Disordered" evidence="1">
    <location>
        <begin position="303"/>
        <end position="343"/>
    </location>
</feature>
<evidence type="ECO:0000256" key="1">
    <source>
        <dbReference type="SAM" id="MobiDB-lite"/>
    </source>
</evidence>
<dbReference type="AlphaFoldDB" id="A0A9P1FPP2"/>
<reference evidence="4 5" key="2">
    <citation type="submission" date="2024-05" db="EMBL/GenBank/DDBJ databases">
        <authorList>
            <person name="Chen Y."/>
            <person name="Shah S."/>
            <person name="Dougan E. K."/>
            <person name="Thang M."/>
            <person name="Chan C."/>
        </authorList>
    </citation>
    <scope>NUCLEOTIDE SEQUENCE [LARGE SCALE GENOMIC DNA]</scope>
</reference>
<dbReference type="EMBL" id="CAMXCT030000688">
    <property type="protein sequence ID" value="CAL4769472.1"/>
    <property type="molecule type" value="Genomic_DNA"/>
</dbReference>
<reference evidence="3" key="1">
    <citation type="submission" date="2022-10" db="EMBL/GenBank/DDBJ databases">
        <authorList>
            <person name="Chen Y."/>
            <person name="Dougan E. K."/>
            <person name="Chan C."/>
            <person name="Rhodes N."/>
            <person name="Thang M."/>
        </authorList>
    </citation>
    <scope>NUCLEOTIDE SEQUENCE</scope>
</reference>
<protein>
    <submittedName>
        <fullName evidence="3">Uncharacterized protein</fullName>
    </submittedName>
</protein>
<dbReference type="Proteomes" id="UP001152797">
    <property type="component" value="Unassembled WGS sequence"/>
</dbReference>
<evidence type="ECO:0000313" key="5">
    <source>
        <dbReference type="Proteomes" id="UP001152797"/>
    </source>
</evidence>
<feature type="transmembrane region" description="Helical" evidence="2">
    <location>
        <begin position="61"/>
        <end position="83"/>
    </location>
</feature>
<dbReference type="EMBL" id="CAMXCT010000688">
    <property type="protein sequence ID" value="CAI3982160.1"/>
    <property type="molecule type" value="Genomic_DNA"/>
</dbReference>
<keyword evidence="2" id="KW-0812">Transmembrane</keyword>
<accession>A0A9P1FPP2</accession>
<sequence length="362" mass="41335">MATEFLGLVAFGAFHWKVSGTDVNFQWLQQLGGFFSQLTAEEAAQKERIQKNTATLRVSNYILFSHIFVHLAAWKTMWVVVGFVHSPQLTTGALMVIHLGLYMQHLLVVNRYIQPTSRQVRVLSAVVYLAYAAGYFLATALQDGPPFPNRAVTISEKYLLATRFFLVMAFIDTELSVVCQFFFSLTILGTSWYHGKELGYVQVTEECEIYGCLLAFVLIIDVMMRARVQACLQSADAEWMVSSFRRVLRGVCDCEFLLDHNLKIQGNPECLQHMLMSDEKLQGWSLLSSWPTNRTPSGNLWRCQPGRPRTSRAQRMCRRHPASASPSPPGPRRGHRWPRGQRTSSMWWSRSPWESRTTCPWA</sequence>
<gene>
    <name evidence="3" type="ORF">C1SCF055_LOCUS9888</name>
</gene>
<feature type="transmembrane region" description="Helical" evidence="2">
    <location>
        <begin position="120"/>
        <end position="138"/>
    </location>
</feature>